<reference evidence="11 13" key="3">
    <citation type="submission" date="2022-05" db="EMBL/GenBank/DDBJ databases">
        <title>Complete sequence of strain NY11312.</title>
        <authorList>
            <person name="Zhou D."/>
        </authorList>
    </citation>
    <scope>NUCLEOTIDE SEQUENCE [LARGE SCALE GENOMIC DNA]</scope>
    <source>
        <strain evidence="11 13">NY11312</strain>
    </source>
</reference>
<evidence type="ECO:0000256" key="3">
    <source>
        <dbReference type="ARBA" id="ARBA00004856"/>
    </source>
</evidence>
<evidence type="ECO:0000256" key="6">
    <source>
        <dbReference type="ARBA" id="ARBA00022989"/>
    </source>
</evidence>
<dbReference type="GO" id="GO:0016020">
    <property type="term" value="C:membrane"/>
    <property type="evidence" value="ECO:0007669"/>
    <property type="project" value="UniProtKB-SubCell"/>
</dbReference>
<dbReference type="OrthoDB" id="8690172at2"/>
<dbReference type="InterPro" id="IPR009908">
    <property type="entry name" value="Methylamine_util_MauE"/>
</dbReference>
<reference evidence="10 12" key="2">
    <citation type="submission" date="2018-05" db="EMBL/GenBank/DDBJ databases">
        <authorList>
            <person name="Lanie J.A."/>
            <person name="Ng W.-L."/>
            <person name="Kazmierczak K.M."/>
            <person name="Andrzejewski T.M."/>
            <person name="Davidsen T.M."/>
            <person name="Wayne K.J."/>
            <person name="Tettelin H."/>
            <person name="Glass J.I."/>
            <person name="Rusch D."/>
            <person name="Podicherti R."/>
            <person name="Tsui H.-C.T."/>
            <person name="Winkler M.E."/>
        </authorList>
    </citation>
    <scope>NUCLEOTIDE SEQUENCE [LARGE SCALE GENOMIC DNA]</scope>
    <source>
        <strain evidence="10 12">YBY</strain>
    </source>
</reference>
<dbReference type="UniPathway" id="UPA00895"/>
<evidence type="ECO:0000256" key="5">
    <source>
        <dbReference type="ARBA" id="ARBA00022692"/>
    </source>
</evidence>
<evidence type="ECO:0000313" key="13">
    <source>
        <dbReference type="Proteomes" id="UP001211866"/>
    </source>
</evidence>
<evidence type="ECO:0000313" key="12">
    <source>
        <dbReference type="Proteomes" id="UP000245216"/>
    </source>
</evidence>
<evidence type="ECO:0000256" key="4">
    <source>
        <dbReference type="ARBA" id="ARBA00019078"/>
    </source>
</evidence>
<evidence type="ECO:0000259" key="9">
    <source>
        <dbReference type="Pfam" id="PF07291"/>
    </source>
</evidence>
<keyword evidence="6 8" id="KW-1133">Transmembrane helix</keyword>
<dbReference type="GO" id="GO:0030416">
    <property type="term" value="P:methylamine metabolic process"/>
    <property type="evidence" value="ECO:0007669"/>
    <property type="project" value="InterPro"/>
</dbReference>
<sequence length="180" mass="19138">MDPVLTYASLACLAVLMGLGALDKLRHFSLFEAAVGGYRLLPEVLLRPFSVLFVAAEALSAPLLLWPASRSLGAVLALCVLLVATSGIVMNLLRGRRDVDCGCSGLGESSGGLSWWLVARNALLAALAVASGDWAINSARELVWVDGLTFFGATLALLGLYYAANQLIESHLKFQKMQNS</sequence>
<dbReference type="RefSeq" id="WP_042488215.1">
    <property type="nucleotide sequence ID" value="NZ_CAXOJJ010000066.1"/>
</dbReference>
<evidence type="ECO:0000256" key="8">
    <source>
        <dbReference type="SAM" id="Phobius"/>
    </source>
</evidence>
<dbReference type="STRING" id="511.UZ73_08885"/>
<evidence type="ECO:0000256" key="7">
    <source>
        <dbReference type="ARBA" id="ARBA00023136"/>
    </source>
</evidence>
<gene>
    <name evidence="10" type="ORF">DF183_10100</name>
    <name evidence="11" type="ORF">M2J83_01755</name>
</gene>
<keyword evidence="13" id="KW-1185">Reference proteome</keyword>
<dbReference type="Proteomes" id="UP001211866">
    <property type="component" value="Chromosome"/>
</dbReference>
<feature type="domain" description="Methylamine utilisation protein MauE" evidence="9">
    <location>
        <begin position="5"/>
        <end position="130"/>
    </location>
</feature>
<evidence type="ECO:0000256" key="2">
    <source>
        <dbReference type="ARBA" id="ARBA00004141"/>
    </source>
</evidence>
<feature type="transmembrane region" description="Helical" evidence="8">
    <location>
        <begin position="72"/>
        <end position="93"/>
    </location>
</feature>
<dbReference type="GeneID" id="29369123"/>
<comment type="function">
    <text evidence="1">May be specifically involved in the processing, transport, and/or maturation of the MADH beta-subunit.</text>
</comment>
<protein>
    <recommendedName>
        <fullName evidence="4">Methylamine utilization protein MauE</fullName>
    </recommendedName>
</protein>
<keyword evidence="7 8" id="KW-0472">Membrane</keyword>
<evidence type="ECO:0000313" key="10">
    <source>
        <dbReference type="EMBL" id="PWE15018.1"/>
    </source>
</evidence>
<accession>A0A0S2JQR0</accession>
<keyword evidence="5 8" id="KW-0812">Transmembrane</keyword>
<dbReference type="Pfam" id="PF07291">
    <property type="entry name" value="MauE"/>
    <property type="match status" value="1"/>
</dbReference>
<dbReference type="EMBL" id="CP096916">
    <property type="protein sequence ID" value="WBM38587.1"/>
    <property type="molecule type" value="Genomic_DNA"/>
</dbReference>
<dbReference type="AlphaFoldDB" id="A0A0M7FB79"/>
<proteinExistence type="predicted"/>
<comment type="subcellular location">
    <subcellularLocation>
        <location evidence="2">Membrane</location>
        <topology evidence="2">Multi-pass membrane protein</topology>
    </subcellularLocation>
</comment>
<comment type="pathway">
    <text evidence="3">One-carbon metabolism; methylamine degradation.</text>
</comment>
<accession>A0A0M7FB79</accession>
<feature type="transmembrane region" description="Helical" evidence="8">
    <location>
        <begin position="44"/>
        <end position="65"/>
    </location>
</feature>
<name>A0A0M7FB79_ALCFA</name>
<evidence type="ECO:0000256" key="1">
    <source>
        <dbReference type="ARBA" id="ARBA00003475"/>
    </source>
</evidence>
<dbReference type="KEGG" id="afa:UZ73_08885"/>
<feature type="transmembrane region" description="Helical" evidence="8">
    <location>
        <begin position="113"/>
        <end position="130"/>
    </location>
</feature>
<feature type="transmembrane region" description="Helical" evidence="8">
    <location>
        <begin position="142"/>
        <end position="164"/>
    </location>
</feature>
<dbReference type="EMBL" id="QEXO01000002">
    <property type="protein sequence ID" value="PWE15018.1"/>
    <property type="molecule type" value="Genomic_DNA"/>
</dbReference>
<evidence type="ECO:0000313" key="11">
    <source>
        <dbReference type="EMBL" id="WBM38587.1"/>
    </source>
</evidence>
<dbReference type="Proteomes" id="UP000245216">
    <property type="component" value="Unassembled WGS sequence"/>
</dbReference>
<organism evidence="10 12">
    <name type="scientific">Alcaligenes faecalis</name>
    <dbReference type="NCBI Taxonomy" id="511"/>
    <lineage>
        <taxon>Bacteria</taxon>
        <taxon>Pseudomonadati</taxon>
        <taxon>Pseudomonadota</taxon>
        <taxon>Betaproteobacteria</taxon>
        <taxon>Burkholderiales</taxon>
        <taxon>Alcaligenaceae</taxon>
        <taxon>Alcaligenes</taxon>
    </lineage>
</organism>
<reference evidence="10 12" key="1">
    <citation type="submission" date="2018-05" db="EMBL/GenBank/DDBJ databases">
        <title>Genome Sequence of an Efficient Indole-Degrading Bacterium, Alcaligenes sp.YBY.</title>
        <authorList>
            <person name="Yang B."/>
        </authorList>
    </citation>
    <scope>NUCLEOTIDE SEQUENCE [LARGE SCALE GENOMIC DNA]</scope>
    <source>
        <strain evidence="10 12">YBY</strain>
    </source>
</reference>